<dbReference type="PANTHER" id="PTHR33529">
    <property type="entry name" value="SLR0882 PROTEIN-RELATED"/>
    <property type="match status" value="1"/>
</dbReference>
<feature type="transmembrane region" description="Helical" evidence="6">
    <location>
        <begin position="53"/>
        <end position="78"/>
    </location>
</feature>
<dbReference type="GO" id="GO:0015920">
    <property type="term" value="P:lipopolysaccharide transport"/>
    <property type="evidence" value="ECO:0007669"/>
    <property type="project" value="TreeGrafter"/>
</dbReference>
<dbReference type="EMBL" id="VWSJ01000036">
    <property type="protein sequence ID" value="MSN97057.1"/>
    <property type="molecule type" value="Genomic_DNA"/>
</dbReference>
<evidence type="ECO:0000313" key="8">
    <source>
        <dbReference type="Proteomes" id="UP000476338"/>
    </source>
</evidence>
<evidence type="ECO:0000256" key="1">
    <source>
        <dbReference type="ARBA" id="ARBA00004651"/>
    </source>
</evidence>
<feature type="transmembrane region" description="Helical" evidence="6">
    <location>
        <begin position="253"/>
        <end position="276"/>
    </location>
</feature>
<feature type="transmembrane region" description="Helical" evidence="6">
    <location>
        <begin position="99"/>
        <end position="122"/>
    </location>
</feature>
<dbReference type="RefSeq" id="WP_154571305.1">
    <property type="nucleotide sequence ID" value="NZ_VWSJ01000036.1"/>
</dbReference>
<reference evidence="7 8" key="1">
    <citation type="submission" date="2019-09" db="EMBL/GenBank/DDBJ databases">
        <authorList>
            <person name="Silva M."/>
            <person name="Pereira G."/>
            <person name="Lopes-Da-Costa L."/>
            <person name="Silva E."/>
        </authorList>
    </citation>
    <scope>NUCLEOTIDE SEQUENCE [LARGE SCALE GENOMIC DNA]</scope>
    <source>
        <strain evidence="7 8">FMV-PI01</strain>
    </source>
</reference>
<comment type="subcellular location">
    <subcellularLocation>
        <location evidence="1">Cell membrane</location>
        <topology evidence="1">Multi-pass membrane protein</topology>
    </subcellularLocation>
</comment>
<keyword evidence="5 6" id="KW-0472">Membrane</keyword>
<comment type="caution">
    <text evidence="7">The sequence shown here is derived from an EMBL/GenBank/DDBJ whole genome shotgun (WGS) entry which is preliminary data.</text>
</comment>
<dbReference type="Pfam" id="PF03739">
    <property type="entry name" value="LptF_LptG"/>
    <property type="match status" value="1"/>
</dbReference>
<protein>
    <submittedName>
        <fullName evidence="7">LptF/LptG family permease</fullName>
    </submittedName>
</protein>
<evidence type="ECO:0000256" key="3">
    <source>
        <dbReference type="ARBA" id="ARBA00022692"/>
    </source>
</evidence>
<evidence type="ECO:0000256" key="2">
    <source>
        <dbReference type="ARBA" id="ARBA00022475"/>
    </source>
</evidence>
<accession>A0A6L5WL97</accession>
<proteinExistence type="predicted"/>
<keyword evidence="2" id="KW-1003">Cell membrane</keyword>
<keyword evidence="4 6" id="KW-1133">Transmembrane helix</keyword>
<reference evidence="7 8" key="2">
    <citation type="submission" date="2020-03" db="EMBL/GenBank/DDBJ databases">
        <title>Campylobacter portucalensis sp. nov., a new species of Campylobacter isolated from the reproductive tract of bulls.</title>
        <authorList>
            <person name="Silva M.F."/>
            <person name="Pereira G."/>
            <person name="Carneiro C."/>
            <person name="Hemphill A."/>
            <person name="Mateus L."/>
            <person name="Lopes-Da-Costa L."/>
            <person name="Silva E."/>
        </authorList>
    </citation>
    <scope>NUCLEOTIDE SEQUENCE [LARGE SCALE GENOMIC DNA]</scope>
    <source>
        <strain evidence="7 8">FMV-PI01</strain>
    </source>
</reference>
<dbReference type="PANTHER" id="PTHR33529:SF7">
    <property type="entry name" value="LIPOPOLYSACCHARIDE EXPORT SYSTEM PERMEASE PROTEIN LPTF"/>
    <property type="match status" value="1"/>
</dbReference>
<dbReference type="GO" id="GO:0043190">
    <property type="term" value="C:ATP-binding cassette (ABC) transporter complex"/>
    <property type="evidence" value="ECO:0007669"/>
    <property type="project" value="TreeGrafter"/>
</dbReference>
<organism evidence="7 8">
    <name type="scientific">Campylobacter portucalensis</name>
    <dbReference type="NCBI Taxonomy" id="2608384"/>
    <lineage>
        <taxon>Bacteria</taxon>
        <taxon>Pseudomonadati</taxon>
        <taxon>Campylobacterota</taxon>
        <taxon>Epsilonproteobacteria</taxon>
        <taxon>Campylobacterales</taxon>
        <taxon>Campylobacteraceae</taxon>
        <taxon>Campylobacter</taxon>
    </lineage>
</organism>
<feature type="transmembrane region" description="Helical" evidence="6">
    <location>
        <begin position="283"/>
        <end position="303"/>
    </location>
</feature>
<evidence type="ECO:0000313" key="7">
    <source>
        <dbReference type="EMBL" id="MSN97057.1"/>
    </source>
</evidence>
<name>A0A6L5WL97_9BACT</name>
<sequence>MNKINRYLFLHFIGSFSSLFSTLFLIMSIIFFIQIARITSIISINLYELLKLYIFMLPRILIFTTPIAFFSALTIALFRLSKENESIVIFTFGYSPKKISIFFFKIATFLSIILLFISIIMMPLAENLKDNFIEYKKTQATINLKSSELGQKFGEWLLYIQDQEKLKNNTIYKNLVLYSPNSENQRLILAKSGEFKSANSVFEMILNDGKIYTISNTLHVTLFNKMTIRTKPSENLNDPKSILDYWRNAQKNISIYTLVSLFPLASVLFAISFGIVTYRYEKGFVYVGIFAVLFGYFTSMMLLAKYPKIAIPSVFLIFFLASIYYFKNKILKKY</sequence>
<evidence type="ECO:0000256" key="6">
    <source>
        <dbReference type="SAM" id="Phobius"/>
    </source>
</evidence>
<feature type="transmembrane region" description="Helical" evidence="6">
    <location>
        <begin position="309"/>
        <end position="326"/>
    </location>
</feature>
<evidence type="ECO:0000256" key="5">
    <source>
        <dbReference type="ARBA" id="ARBA00023136"/>
    </source>
</evidence>
<feature type="transmembrane region" description="Helical" evidence="6">
    <location>
        <begin position="7"/>
        <end position="33"/>
    </location>
</feature>
<evidence type="ECO:0000256" key="4">
    <source>
        <dbReference type="ARBA" id="ARBA00022989"/>
    </source>
</evidence>
<dbReference type="InterPro" id="IPR005495">
    <property type="entry name" value="LptG/LptF_permease"/>
</dbReference>
<dbReference type="Proteomes" id="UP000476338">
    <property type="component" value="Unassembled WGS sequence"/>
</dbReference>
<dbReference type="AlphaFoldDB" id="A0A6L5WL97"/>
<keyword evidence="8" id="KW-1185">Reference proteome</keyword>
<gene>
    <name evidence="7" type="ORF">F1B92_07775</name>
</gene>
<keyword evidence="3 6" id="KW-0812">Transmembrane</keyword>